<dbReference type="GO" id="GO:0016810">
    <property type="term" value="F:hydrolase activity, acting on carbon-nitrogen (but not peptide) bonds"/>
    <property type="evidence" value="ECO:0007669"/>
    <property type="project" value="InterPro"/>
</dbReference>
<evidence type="ECO:0000256" key="2">
    <source>
        <dbReference type="ARBA" id="ARBA00022801"/>
    </source>
</evidence>
<dbReference type="PROSITE" id="PS51677">
    <property type="entry name" value="NODB"/>
    <property type="match status" value="1"/>
</dbReference>
<gene>
    <name evidence="5" type="ORF">FHP29_02845</name>
</gene>
<dbReference type="Proteomes" id="UP000313231">
    <property type="component" value="Unassembled WGS sequence"/>
</dbReference>
<dbReference type="CDD" id="cd10917">
    <property type="entry name" value="CE4_NodB_like_6s_7s"/>
    <property type="match status" value="1"/>
</dbReference>
<dbReference type="GO" id="GO:0016020">
    <property type="term" value="C:membrane"/>
    <property type="evidence" value="ECO:0007669"/>
    <property type="project" value="TreeGrafter"/>
</dbReference>
<dbReference type="PANTHER" id="PTHR10587:SF133">
    <property type="entry name" value="CHITIN DEACETYLASE 1-RELATED"/>
    <property type="match status" value="1"/>
</dbReference>
<dbReference type="AlphaFoldDB" id="A0A5C4WG49"/>
<sequence length="366" mass="39581">MPRPARVLLRLLAVVLVALLGTANVSPARASTDVDDGRRSDACRGRVALTFDDGPVRESTRRLLRVLRRNDVPATFFMVGQRVAADPRTARAVERAGHLVANHSWAHHDMSRQSYRDVRRSLRATRRAMERAGLHPTDLMRPPYGALARPARRAIRDAGYVPVLWTDDSLDWKSGSSRRVARRILAGLHPGRNIVLQHDGVNRSPRSVGAVDRVVRVAKRRGYCFTALDERGRPGFPTPTLSTIATDGIEGGEALVTLTLAGPAGRATALTVEAASGTAVVGTDLPAFRTRVEIPAGTLEATLRIPLGTDAVLESPEAFTLRLHEPHGLALAQPSVQVRLLDAATAPRTVLPGPPYLSLGRGPKFS</sequence>
<dbReference type="SUPFAM" id="SSF88713">
    <property type="entry name" value="Glycoside hydrolase/deacetylase"/>
    <property type="match status" value="1"/>
</dbReference>
<name>A0A5C4WG49_9ACTN</name>
<dbReference type="GO" id="GO:0046872">
    <property type="term" value="F:metal ion binding"/>
    <property type="evidence" value="ECO:0007669"/>
    <property type="project" value="UniProtKB-KW"/>
</dbReference>
<keyword evidence="6" id="KW-1185">Reference proteome</keyword>
<evidence type="ECO:0000256" key="1">
    <source>
        <dbReference type="ARBA" id="ARBA00022723"/>
    </source>
</evidence>
<dbReference type="InterPro" id="IPR011330">
    <property type="entry name" value="Glyco_hydro/deAcase_b/a-brl"/>
</dbReference>
<dbReference type="SUPFAM" id="SSF141072">
    <property type="entry name" value="CalX-like"/>
    <property type="match status" value="1"/>
</dbReference>
<keyword evidence="3" id="KW-0732">Signal</keyword>
<dbReference type="Pfam" id="PF01522">
    <property type="entry name" value="Polysacc_deac_1"/>
    <property type="match status" value="1"/>
</dbReference>
<feature type="domain" description="NodB homology" evidence="4">
    <location>
        <begin position="45"/>
        <end position="226"/>
    </location>
</feature>
<accession>A0A5C4WG49</accession>
<dbReference type="EMBL" id="VDMP01000015">
    <property type="protein sequence ID" value="TNM47132.1"/>
    <property type="molecule type" value="Genomic_DNA"/>
</dbReference>
<comment type="caution">
    <text evidence="5">The sequence shown here is derived from an EMBL/GenBank/DDBJ whole genome shotgun (WGS) entry which is preliminary data.</text>
</comment>
<keyword evidence="1" id="KW-0479">Metal-binding</keyword>
<proteinExistence type="predicted"/>
<keyword evidence="2" id="KW-0378">Hydrolase</keyword>
<dbReference type="InterPro" id="IPR050248">
    <property type="entry name" value="Polysacc_deacetylase_ArnD"/>
</dbReference>
<evidence type="ECO:0000313" key="6">
    <source>
        <dbReference type="Proteomes" id="UP000313231"/>
    </source>
</evidence>
<evidence type="ECO:0000259" key="4">
    <source>
        <dbReference type="PROSITE" id="PS51677"/>
    </source>
</evidence>
<protein>
    <recommendedName>
        <fullName evidence="4">NodB homology domain-containing protein</fullName>
    </recommendedName>
</protein>
<feature type="signal peptide" evidence="3">
    <location>
        <begin position="1"/>
        <end position="30"/>
    </location>
</feature>
<dbReference type="RefSeq" id="WP_139621361.1">
    <property type="nucleotide sequence ID" value="NZ_VDMP01000015.1"/>
</dbReference>
<dbReference type="OrthoDB" id="3173508at2"/>
<dbReference type="InterPro" id="IPR002509">
    <property type="entry name" value="NODB_dom"/>
</dbReference>
<dbReference type="InterPro" id="IPR038081">
    <property type="entry name" value="CalX-like_sf"/>
</dbReference>
<dbReference type="Gene3D" id="2.60.40.2030">
    <property type="match status" value="1"/>
</dbReference>
<organism evidence="5 6">
    <name type="scientific">Nocardioides albidus</name>
    <dbReference type="NCBI Taxonomy" id="1517589"/>
    <lineage>
        <taxon>Bacteria</taxon>
        <taxon>Bacillati</taxon>
        <taxon>Actinomycetota</taxon>
        <taxon>Actinomycetes</taxon>
        <taxon>Propionibacteriales</taxon>
        <taxon>Nocardioidaceae</taxon>
        <taxon>Nocardioides</taxon>
    </lineage>
</organism>
<dbReference type="PANTHER" id="PTHR10587">
    <property type="entry name" value="GLYCOSYL TRANSFERASE-RELATED"/>
    <property type="match status" value="1"/>
</dbReference>
<dbReference type="GO" id="GO:0005975">
    <property type="term" value="P:carbohydrate metabolic process"/>
    <property type="evidence" value="ECO:0007669"/>
    <property type="project" value="InterPro"/>
</dbReference>
<feature type="chain" id="PRO_5022948683" description="NodB homology domain-containing protein" evidence="3">
    <location>
        <begin position="31"/>
        <end position="366"/>
    </location>
</feature>
<reference evidence="5 6" key="1">
    <citation type="journal article" date="2016" name="Int. J. Syst. Evol. Microbiol.">
        <title>Nocardioides albidus sp. nov., an actinobacterium isolated from garden soil.</title>
        <authorList>
            <person name="Singh H."/>
            <person name="Du J."/>
            <person name="Trinh H."/>
            <person name="Won K."/>
            <person name="Yang J.E."/>
            <person name="Yin C."/>
            <person name="Kook M."/>
            <person name="Yi T.H."/>
        </authorList>
    </citation>
    <scope>NUCLEOTIDE SEQUENCE [LARGE SCALE GENOMIC DNA]</scope>
    <source>
        <strain evidence="5 6">CCTCC AB 2015297</strain>
    </source>
</reference>
<evidence type="ECO:0000313" key="5">
    <source>
        <dbReference type="EMBL" id="TNM47132.1"/>
    </source>
</evidence>
<evidence type="ECO:0000256" key="3">
    <source>
        <dbReference type="SAM" id="SignalP"/>
    </source>
</evidence>
<dbReference type="Gene3D" id="3.20.20.370">
    <property type="entry name" value="Glycoside hydrolase/deacetylase"/>
    <property type="match status" value="1"/>
</dbReference>